<dbReference type="EMBL" id="LRQT01000004">
    <property type="protein sequence ID" value="KXA65466.1"/>
    <property type="molecule type" value="Genomic_DNA"/>
</dbReference>
<dbReference type="InterPro" id="IPR005653">
    <property type="entry name" value="OstA-like_N"/>
</dbReference>
<evidence type="ECO:0000256" key="2">
    <source>
        <dbReference type="SAM" id="SignalP"/>
    </source>
</evidence>
<dbReference type="InterPro" id="IPR050218">
    <property type="entry name" value="LptD"/>
</dbReference>
<comment type="caution">
    <text evidence="4">The sequence shown here is derived from an EMBL/GenBank/DDBJ whole genome shotgun (WGS) entry which is preliminary data.</text>
</comment>
<gene>
    <name evidence="4" type="ORF">HMPREF3233_00236</name>
</gene>
<feature type="signal peptide" evidence="2">
    <location>
        <begin position="1"/>
        <end position="23"/>
    </location>
</feature>
<sequence>MRKQRVQWLVAACLLCLAQPAWAASDSITYQDSLDSISESYPGELQQPSTPERSNIRVVRRGASPITAPTEKSPTRVDADKMTYSGSTGDVNAFGNVVVTQGNRTLLANRITGNTKTTEYRTADGPYRYLEDGGKTKDLTGDVMTYRTSDQHFDAGHTQGWSDPYYVKGQNLSYDGQTGSIEKGMITSKHAMAFKHTPDYRIEGEDIKIYPGDKVVIQHPSFYIKNFKLFSLKSYTKSIRGDKQGKVSAFSIMPRPIYNSDDGIGLRGNAEIPLGKSGEAYFDYKWYSKAGFKPQIGYRYFLPWGTASIGYSKVSNEYNDETVWVEKIGELRLDTHTYHIGKSPFTARGETSIGYWKEGSVKGVHKDYKVEVSHDPINLWKDGTLRFFGGYQRDYYGYDKSIRSMPYWGAQFRTAVGPRVNAWVSYNQRNINYNNSPYRFDSTELPKELIYGGSFKLTRLDDISVSVKQNMMSGDVDSIYYTYHRDLHSFDMYLTYKDSHKNNNNQWKIKFVGKDF</sequence>
<dbReference type="Gene3D" id="2.60.450.10">
    <property type="entry name" value="Lipopolysaccharide (LPS) transport protein A like domain"/>
    <property type="match status" value="1"/>
</dbReference>
<protein>
    <submittedName>
        <fullName evidence="4">OstA-like protein</fullName>
    </submittedName>
</protein>
<evidence type="ECO:0000313" key="4">
    <source>
        <dbReference type="EMBL" id="KXA65466.1"/>
    </source>
</evidence>
<reference evidence="4 5" key="1">
    <citation type="submission" date="2016-01" db="EMBL/GenBank/DDBJ databases">
        <authorList>
            <person name="Oliw E.H."/>
        </authorList>
    </citation>
    <scope>NUCLEOTIDE SEQUENCE [LARGE SCALE GENOMIC DNA]</scope>
    <source>
        <strain evidence="4 5">CMW7756B</strain>
    </source>
</reference>
<dbReference type="RefSeq" id="WP_060807124.1">
    <property type="nucleotide sequence ID" value="NZ_KQ958052.1"/>
</dbReference>
<organism evidence="4">
    <name type="scientific">Veillonella atypica</name>
    <dbReference type="NCBI Taxonomy" id="39777"/>
    <lineage>
        <taxon>Bacteria</taxon>
        <taxon>Bacillati</taxon>
        <taxon>Bacillota</taxon>
        <taxon>Negativicutes</taxon>
        <taxon>Veillonellales</taxon>
        <taxon>Veillonellaceae</taxon>
        <taxon>Veillonella</taxon>
    </lineage>
</organism>
<dbReference type="Pfam" id="PF03968">
    <property type="entry name" value="LptD_N"/>
    <property type="match status" value="1"/>
</dbReference>
<dbReference type="PATRIC" id="fig|39777.7.peg.228"/>
<name>A0A133S6Y2_9FIRM</name>
<accession>A0A133S6Y2</accession>
<keyword evidence="1" id="KW-0998">Cell outer membrane</keyword>
<proteinExistence type="predicted"/>
<dbReference type="AlphaFoldDB" id="A0A133S6Y2"/>
<dbReference type="GO" id="GO:1990351">
    <property type="term" value="C:transporter complex"/>
    <property type="evidence" value="ECO:0007669"/>
    <property type="project" value="TreeGrafter"/>
</dbReference>
<dbReference type="PANTHER" id="PTHR30189:SF1">
    <property type="entry name" value="LPS-ASSEMBLY PROTEIN LPTD"/>
    <property type="match status" value="1"/>
</dbReference>
<keyword evidence="2" id="KW-0732">Signal</keyword>
<evidence type="ECO:0000313" key="5">
    <source>
        <dbReference type="Proteomes" id="UP000070226"/>
    </source>
</evidence>
<dbReference type="Proteomes" id="UP000070226">
    <property type="component" value="Unassembled WGS sequence"/>
</dbReference>
<evidence type="ECO:0000259" key="3">
    <source>
        <dbReference type="Pfam" id="PF03968"/>
    </source>
</evidence>
<dbReference type="PANTHER" id="PTHR30189">
    <property type="entry name" value="LPS-ASSEMBLY PROTEIN"/>
    <property type="match status" value="1"/>
</dbReference>
<evidence type="ECO:0000256" key="1">
    <source>
        <dbReference type="ARBA" id="ARBA00023237"/>
    </source>
</evidence>
<dbReference type="STRING" id="39777.B7L28_03120"/>
<dbReference type="GO" id="GO:0009279">
    <property type="term" value="C:cell outer membrane"/>
    <property type="evidence" value="ECO:0007669"/>
    <property type="project" value="TreeGrafter"/>
</dbReference>
<feature type="domain" description="Organic solvent tolerance-like N-terminal" evidence="3">
    <location>
        <begin position="77"/>
        <end position="179"/>
    </location>
</feature>
<feature type="chain" id="PRO_5007459242" evidence="2">
    <location>
        <begin position="24"/>
        <end position="516"/>
    </location>
</feature>
<keyword evidence="1" id="KW-0472">Membrane</keyword>